<sequence length="124" mass="14295">MARPLKTAMKARFTELLVRRLLHPVIRSLDVFQAEAVSYEPVQYQEGVWREKLVRPSATLELRAWYSPSGNYMQIQPQSGEMECDSRQALMVRYTAEKGVSVKFYHQVSDAFSCSVLNIDTLSY</sequence>
<accession>A0A4Y2HME7</accession>
<name>A0A4Y2HME7_ARAVE</name>
<dbReference type="OrthoDB" id="9998011at2759"/>
<gene>
    <name evidence="1" type="ORF">AVEN_104458_1</name>
</gene>
<dbReference type="EMBL" id="BGPR01182369">
    <property type="protein sequence ID" value="GBM66581.1"/>
    <property type="molecule type" value="Genomic_DNA"/>
</dbReference>
<dbReference type="AlphaFoldDB" id="A0A4Y2HME7"/>
<protein>
    <submittedName>
        <fullName evidence="1">Uncharacterized protein</fullName>
    </submittedName>
</protein>
<feature type="non-terminal residue" evidence="1">
    <location>
        <position position="124"/>
    </location>
</feature>
<keyword evidence="2" id="KW-1185">Reference proteome</keyword>
<evidence type="ECO:0000313" key="1">
    <source>
        <dbReference type="EMBL" id="GBM66581.1"/>
    </source>
</evidence>
<evidence type="ECO:0000313" key="2">
    <source>
        <dbReference type="Proteomes" id="UP000499080"/>
    </source>
</evidence>
<reference evidence="1 2" key="1">
    <citation type="journal article" date="2019" name="Sci. Rep.">
        <title>Orb-weaving spider Araneus ventricosus genome elucidates the spidroin gene catalogue.</title>
        <authorList>
            <person name="Kono N."/>
            <person name="Nakamura H."/>
            <person name="Ohtoshi R."/>
            <person name="Moran D.A.P."/>
            <person name="Shinohara A."/>
            <person name="Yoshida Y."/>
            <person name="Fujiwara M."/>
            <person name="Mori M."/>
            <person name="Tomita M."/>
            <person name="Arakawa K."/>
        </authorList>
    </citation>
    <scope>NUCLEOTIDE SEQUENCE [LARGE SCALE GENOMIC DNA]</scope>
</reference>
<proteinExistence type="predicted"/>
<dbReference type="Proteomes" id="UP000499080">
    <property type="component" value="Unassembled WGS sequence"/>
</dbReference>
<organism evidence="1 2">
    <name type="scientific">Araneus ventricosus</name>
    <name type="common">Orbweaver spider</name>
    <name type="synonym">Epeira ventricosa</name>
    <dbReference type="NCBI Taxonomy" id="182803"/>
    <lineage>
        <taxon>Eukaryota</taxon>
        <taxon>Metazoa</taxon>
        <taxon>Ecdysozoa</taxon>
        <taxon>Arthropoda</taxon>
        <taxon>Chelicerata</taxon>
        <taxon>Arachnida</taxon>
        <taxon>Araneae</taxon>
        <taxon>Araneomorphae</taxon>
        <taxon>Entelegynae</taxon>
        <taxon>Araneoidea</taxon>
        <taxon>Araneidae</taxon>
        <taxon>Araneus</taxon>
    </lineage>
</organism>
<comment type="caution">
    <text evidence="1">The sequence shown here is derived from an EMBL/GenBank/DDBJ whole genome shotgun (WGS) entry which is preliminary data.</text>
</comment>